<evidence type="ECO:0000256" key="2">
    <source>
        <dbReference type="ARBA" id="ARBA00022649"/>
    </source>
</evidence>
<evidence type="ECO:0000256" key="1">
    <source>
        <dbReference type="ARBA" id="ARBA00008172"/>
    </source>
</evidence>
<accession>A0ABR8ZEU4</accession>
<keyword evidence="8" id="KW-1185">Reference proteome</keyword>
<keyword evidence="5" id="KW-0378">Hydrolase</keyword>
<evidence type="ECO:0000256" key="4">
    <source>
        <dbReference type="ARBA" id="ARBA00022759"/>
    </source>
</evidence>
<dbReference type="PANTHER" id="PTHR38039:SF1">
    <property type="entry name" value="TOXIN YOEB"/>
    <property type="match status" value="1"/>
</dbReference>
<keyword evidence="4" id="KW-0255">Endonuclease</keyword>
<dbReference type="InterPro" id="IPR035093">
    <property type="entry name" value="RelE/ParE_toxin_dom_sf"/>
</dbReference>
<dbReference type="Gene3D" id="3.30.2310.20">
    <property type="entry name" value="RelE-like"/>
    <property type="match status" value="1"/>
</dbReference>
<comment type="similarity">
    <text evidence="1">Belongs to the YoeB family.</text>
</comment>
<dbReference type="InterPro" id="IPR009614">
    <property type="entry name" value="YoeB_toxin"/>
</dbReference>
<dbReference type="Proteomes" id="UP000637299">
    <property type="component" value="Unassembled WGS sequence"/>
</dbReference>
<protein>
    <recommendedName>
        <fullName evidence="6">Putative mRNA interferase YoeB</fullName>
    </recommendedName>
</protein>
<evidence type="ECO:0000256" key="3">
    <source>
        <dbReference type="ARBA" id="ARBA00022722"/>
    </source>
</evidence>
<dbReference type="PANTHER" id="PTHR38039">
    <property type="entry name" value="TOXIN YOEB"/>
    <property type="match status" value="1"/>
</dbReference>
<gene>
    <name evidence="7" type="ORF">IC610_13400</name>
</gene>
<name>A0ABR8ZEU4_9FLAO</name>
<evidence type="ECO:0000313" key="7">
    <source>
        <dbReference type="EMBL" id="MBD8083410.1"/>
    </source>
</evidence>
<sequence length="93" mass="10738">MGKYRLIVTDKAKSDISKIKKSGNKSDLKKVESFLEEIQNDPRAGTGHPEQLKNFDGEVWSRKVNKKDRFVYEIFEDKILVAVVRALGHYLDK</sequence>
<organism evidence="7 8">
    <name type="scientific">Chryseobacterium caseinilyticum</name>
    <dbReference type="NCBI Taxonomy" id="2771428"/>
    <lineage>
        <taxon>Bacteria</taxon>
        <taxon>Pseudomonadati</taxon>
        <taxon>Bacteroidota</taxon>
        <taxon>Flavobacteriia</taxon>
        <taxon>Flavobacteriales</taxon>
        <taxon>Weeksellaceae</taxon>
        <taxon>Chryseobacterium group</taxon>
        <taxon>Chryseobacterium</taxon>
    </lineage>
</organism>
<comment type="caution">
    <text evidence="7">The sequence shown here is derived from an EMBL/GenBank/DDBJ whole genome shotgun (WGS) entry which is preliminary data.</text>
</comment>
<evidence type="ECO:0000256" key="5">
    <source>
        <dbReference type="ARBA" id="ARBA00022801"/>
    </source>
</evidence>
<dbReference type="SUPFAM" id="SSF143011">
    <property type="entry name" value="RelE-like"/>
    <property type="match status" value="1"/>
</dbReference>
<keyword evidence="3" id="KW-0540">Nuclease</keyword>
<dbReference type="RefSeq" id="WP_191737329.1">
    <property type="nucleotide sequence ID" value="NZ_JACYFS010000004.1"/>
</dbReference>
<reference evidence="7 8" key="1">
    <citation type="submission" date="2020-09" db="EMBL/GenBank/DDBJ databases">
        <title>Genome seq and assembly of Chryseobacterium sp.</title>
        <authorList>
            <person name="Chhetri G."/>
        </authorList>
    </citation>
    <scope>NUCLEOTIDE SEQUENCE [LARGE SCALE GENOMIC DNA]</scope>
    <source>
        <strain evidence="7 8">GCR10</strain>
    </source>
</reference>
<dbReference type="NCBIfam" id="TIGR02116">
    <property type="entry name" value="toxin_Txe_YoeB"/>
    <property type="match status" value="1"/>
</dbReference>
<dbReference type="EMBL" id="JACYFS010000004">
    <property type="protein sequence ID" value="MBD8083410.1"/>
    <property type="molecule type" value="Genomic_DNA"/>
</dbReference>
<evidence type="ECO:0000313" key="8">
    <source>
        <dbReference type="Proteomes" id="UP000637299"/>
    </source>
</evidence>
<keyword evidence="2" id="KW-1277">Toxin-antitoxin system</keyword>
<evidence type="ECO:0000256" key="6">
    <source>
        <dbReference type="ARBA" id="ARBA00030388"/>
    </source>
</evidence>
<dbReference type="Pfam" id="PF06769">
    <property type="entry name" value="YoeB_toxin"/>
    <property type="match status" value="1"/>
</dbReference>
<proteinExistence type="inferred from homology"/>